<dbReference type="SUPFAM" id="SSF52540">
    <property type="entry name" value="P-loop containing nucleoside triphosphate hydrolases"/>
    <property type="match status" value="1"/>
</dbReference>
<feature type="domain" description="ABC transporter" evidence="5">
    <location>
        <begin position="4"/>
        <end position="231"/>
    </location>
</feature>
<dbReference type="PROSITE" id="PS00211">
    <property type="entry name" value="ABC_TRANSPORTER_1"/>
    <property type="match status" value="1"/>
</dbReference>
<dbReference type="Gene3D" id="3.40.50.300">
    <property type="entry name" value="P-loop containing nucleotide triphosphate hydrolases"/>
    <property type="match status" value="1"/>
</dbReference>
<dbReference type="Proteomes" id="UP000094313">
    <property type="component" value="Chromosome"/>
</dbReference>
<keyword evidence="2" id="KW-0813">Transport</keyword>
<evidence type="ECO:0000313" key="6">
    <source>
        <dbReference type="EMBL" id="AOM79670.1"/>
    </source>
</evidence>
<dbReference type="GO" id="GO:0016887">
    <property type="term" value="F:ATP hydrolysis activity"/>
    <property type="evidence" value="ECO:0007669"/>
    <property type="project" value="InterPro"/>
</dbReference>
<protein>
    <recommendedName>
        <fullName evidence="5">ABC transporter domain-containing protein</fullName>
    </recommendedName>
</protein>
<evidence type="ECO:0000256" key="1">
    <source>
        <dbReference type="ARBA" id="ARBA00005417"/>
    </source>
</evidence>
<dbReference type="InterPro" id="IPR003593">
    <property type="entry name" value="AAA+_ATPase"/>
</dbReference>
<dbReference type="InterPro" id="IPR027417">
    <property type="entry name" value="P-loop_NTPase"/>
</dbReference>
<evidence type="ECO:0000313" key="7">
    <source>
        <dbReference type="Proteomes" id="UP000094313"/>
    </source>
</evidence>
<gene>
    <name evidence="6" type="ORF">BFS30_22425</name>
</gene>
<dbReference type="PROSITE" id="PS50893">
    <property type="entry name" value="ABC_TRANSPORTER_2"/>
    <property type="match status" value="1"/>
</dbReference>
<dbReference type="GO" id="GO:0005524">
    <property type="term" value="F:ATP binding"/>
    <property type="evidence" value="ECO:0007669"/>
    <property type="project" value="UniProtKB-KW"/>
</dbReference>
<dbReference type="PANTHER" id="PTHR43335">
    <property type="entry name" value="ABC TRANSPORTER, ATP-BINDING PROTEIN"/>
    <property type="match status" value="1"/>
</dbReference>
<dbReference type="SMART" id="SM00382">
    <property type="entry name" value="AAA"/>
    <property type="match status" value="1"/>
</dbReference>
<dbReference type="InterPro" id="IPR017871">
    <property type="entry name" value="ABC_transporter-like_CS"/>
</dbReference>
<dbReference type="EMBL" id="CP017141">
    <property type="protein sequence ID" value="AOM79670.1"/>
    <property type="molecule type" value="Genomic_DNA"/>
</dbReference>
<dbReference type="KEGG" id="psty:BFS30_22425"/>
<dbReference type="AlphaFoldDB" id="A0A1D7QLY4"/>
<evidence type="ECO:0000259" key="5">
    <source>
        <dbReference type="PROSITE" id="PS50893"/>
    </source>
</evidence>
<dbReference type="PANTHER" id="PTHR43335:SF4">
    <property type="entry name" value="ABC TRANSPORTER, ATP-BINDING PROTEIN"/>
    <property type="match status" value="1"/>
</dbReference>
<evidence type="ECO:0000256" key="4">
    <source>
        <dbReference type="ARBA" id="ARBA00022840"/>
    </source>
</evidence>
<keyword evidence="7" id="KW-1185">Reference proteome</keyword>
<proteinExistence type="inferred from homology"/>
<dbReference type="InterPro" id="IPR003439">
    <property type="entry name" value="ABC_transporter-like_ATP-bd"/>
</dbReference>
<name>A0A1D7QLY4_9SPHI</name>
<comment type="similarity">
    <text evidence="1">Belongs to the ABC transporter superfamily.</text>
</comment>
<reference evidence="6 7" key="1">
    <citation type="submission" date="2016-08" db="EMBL/GenBank/DDBJ databases">
        <authorList>
            <person name="Seilhamer J.J."/>
        </authorList>
    </citation>
    <scope>NUCLEOTIDE SEQUENCE [LARGE SCALE GENOMIC DNA]</scope>
    <source>
        <strain evidence="6 7">DX4</strain>
    </source>
</reference>
<accession>A0A1D7QLY4</accession>
<evidence type="ECO:0000256" key="2">
    <source>
        <dbReference type="ARBA" id="ARBA00022448"/>
    </source>
</evidence>
<dbReference type="Pfam" id="PF00005">
    <property type="entry name" value="ABC_tran"/>
    <property type="match status" value="1"/>
</dbReference>
<dbReference type="OrthoDB" id="9785229at2"/>
<keyword evidence="3" id="KW-0547">Nucleotide-binding</keyword>
<evidence type="ECO:0000256" key="3">
    <source>
        <dbReference type="ARBA" id="ARBA00022741"/>
    </source>
</evidence>
<sequence>MNVIETNSLVYTFGSKPVLNGIDLTVQRGSVFGFLGPNGSGKTTTIRTLLGLAHVPEKSVMLFGKDIRTHRIEILKNIGSLIEYPALYNHLNGYDNLHILCNLTSTPKKRIKELLDLVLLTDDSSKKVSKYSLGMKQRLGIAAALLTDPDLLILDEPTNGLDPAGIRDMRHLIKTLNQDFGKTIFISSHLLYEVEMICSHLAILNEGKLVFQGKASELRNKYAKLLLVDTSDNKKSAELIEQQYPVKLTEDLLEIVVKEENDAAVISRILFRNDIDIYRLEPRSQNLEELFFNLTTND</sequence>
<dbReference type="RefSeq" id="WP_069381332.1">
    <property type="nucleotide sequence ID" value="NZ_CP017141.1"/>
</dbReference>
<keyword evidence="4" id="KW-0067">ATP-binding</keyword>
<organism evidence="6 7">
    <name type="scientific">Pedobacter steynii</name>
    <dbReference type="NCBI Taxonomy" id="430522"/>
    <lineage>
        <taxon>Bacteria</taxon>
        <taxon>Pseudomonadati</taxon>
        <taxon>Bacteroidota</taxon>
        <taxon>Sphingobacteriia</taxon>
        <taxon>Sphingobacteriales</taxon>
        <taxon>Sphingobacteriaceae</taxon>
        <taxon>Pedobacter</taxon>
    </lineage>
</organism>